<keyword evidence="4" id="KW-1185">Reference proteome</keyword>
<gene>
    <name evidence="3" type="ORF">H8L47_22000</name>
</gene>
<dbReference type="PROSITE" id="PS50110">
    <property type="entry name" value="RESPONSE_REGULATORY"/>
    <property type="match status" value="1"/>
</dbReference>
<protein>
    <recommendedName>
        <fullName evidence="2">Response regulatory domain-containing protein</fullName>
    </recommendedName>
</protein>
<evidence type="ECO:0000313" key="3">
    <source>
        <dbReference type="EMBL" id="MBC3910242.1"/>
    </source>
</evidence>
<reference evidence="3 4" key="1">
    <citation type="submission" date="2020-08" db="EMBL/GenBank/DDBJ databases">
        <title>Novel species isolated from subtropical streams in China.</title>
        <authorList>
            <person name="Lu H."/>
        </authorList>
    </citation>
    <scope>NUCLEOTIDE SEQUENCE [LARGE SCALE GENOMIC DNA]</scope>
    <source>
        <strain evidence="3 4">NL8W</strain>
    </source>
</reference>
<evidence type="ECO:0000313" key="4">
    <source>
        <dbReference type="Proteomes" id="UP000646911"/>
    </source>
</evidence>
<organism evidence="3 4">
    <name type="scientific">Undibacterium umbellatum</name>
    <dbReference type="NCBI Taxonomy" id="2762300"/>
    <lineage>
        <taxon>Bacteria</taxon>
        <taxon>Pseudomonadati</taxon>
        <taxon>Pseudomonadota</taxon>
        <taxon>Betaproteobacteria</taxon>
        <taxon>Burkholderiales</taxon>
        <taxon>Oxalobacteraceae</taxon>
        <taxon>Undibacterium</taxon>
    </lineage>
</organism>
<evidence type="ECO:0000259" key="2">
    <source>
        <dbReference type="PROSITE" id="PS50110"/>
    </source>
</evidence>
<dbReference type="InterPro" id="IPR001789">
    <property type="entry name" value="Sig_transdc_resp-reg_receiver"/>
</dbReference>
<dbReference type="Gene3D" id="3.40.50.2300">
    <property type="match status" value="1"/>
</dbReference>
<dbReference type="SUPFAM" id="SSF52172">
    <property type="entry name" value="CheY-like"/>
    <property type="match status" value="1"/>
</dbReference>
<comment type="caution">
    <text evidence="1">Lacks conserved residue(s) required for the propagation of feature annotation.</text>
</comment>
<dbReference type="SMART" id="SM00448">
    <property type="entry name" value="REC"/>
    <property type="match status" value="1"/>
</dbReference>
<dbReference type="InterPro" id="IPR011006">
    <property type="entry name" value="CheY-like_superfamily"/>
</dbReference>
<evidence type="ECO:0000256" key="1">
    <source>
        <dbReference type="PROSITE-ProRule" id="PRU00169"/>
    </source>
</evidence>
<name>A0ABR6ZES9_9BURK</name>
<dbReference type="Proteomes" id="UP000646911">
    <property type="component" value="Unassembled WGS sequence"/>
</dbReference>
<proteinExistence type="predicted"/>
<dbReference type="RefSeq" id="WP_186955753.1">
    <property type="nucleotide sequence ID" value="NZ_JACOFX010000015.1"/>
</dbReference>
<comment type="caution">
    <text evidence="3">The sequence shown here is derived from an EMBL/GenBank/DDBJ whole genome shotgun (WGS) entry which is preliminary data.</text>
</comment>
<accession>A0ABR6ZES9</accession>
<feature type="domain" description="Response regulatory" evidence="2">
    <location>
        <begin position="8"/>
        <end position="121"/>
    </location>
</feature>
<sequence length="266" mass="29553">MPDAQHPGILLIDDEPDLQQALVRLLRPLQHPMFTASNAGEAHTHMAAQRIGVLICEPRDERLAAFLIAAREKHPDVVRLILTGYPDLGSVLRAVNQAHPFKLLVKPWLNEELLATVRLALEQYVLNHERERLLKEYNGILNNAEGAHAFRTLDALMHSIHKDMAVDAIHHLPMGACLLVNGVVSLCNANAHRFLGELDQVSLTTGTLAEELPAALKPAYSAARKQRIRLHLNEQQRLDYFVLDLSIGTLIAFAPEPKLGRPPDPA</sequence>
<dbReference type="EMBL" id="JACOFX010000015">
    <property type="protein sequence ID" value="MBC3910242.1"/>
    <property type="molecule type" value="Genomic_DNA"/>
</dbReference>